<proteinExistence type="predicted"/>
<name>A0ABT6FQZ4_9FLAO</name>
<keyword evidence="3" id="KW-1185">Reference proteome</keyword>
<reference evidence="2" key="1">
    <citation type="submission" date="2022-11" db="EMBL/GenBank/DDBJ databases">
        <title>High-quality draft genome sequence of Galbibacter sp. strain CMA-7.</title>
        <authorList>
            <person name="Wei L."/>
            <person name="Dong C."/>
            <person name="Shao Z."/>
        </authorList>
    </citation>
    <scope>NUCLEOTIDE SEQUENCE</scope>
    <source>
        <strain evidence="2">CMA-7</strain>
    </source>
</reference>
<feature type="transmembrane region" description="Helical" evidence="1">
    <location>
        <begin position="12"/>
        <end position="29"/>
    </location>
</feature>
<accession>A0ABT6FQZ4</accession>
<evidence type="ECO:0000313" key="2">
    <source>
        <dbReference type="EMBL" id="MDG3585683.1"/>
    </source>
</evidence>
<evidence type="ECO:0000256" key="1">
    <source>
        <dbReference type="SAM" id="Phobius"/>
    </source>
</evidence>
<feature type="transmembrane region" description="Helical" evidence="1">
    <location>
        <begin position="41"/>
        <end position="60"/>
    </location>
</feature>
<dbReference type="RefSeq" id="WP_277899058.1">
    <property type="nucleotide sequence ID" value="NZ_JAPMUA010000002.1"/>
</dbReference>
<dbReference type="Proteomes" id="UP001153642">
    <property type="component" value="Unassembled WGS sequence"/>
</dbReference>
<comment type="caution">
    <text evidence="2">The sequence shown here is derived from an EMBL/GenBank/DDBJ whole genome shotgun (WGS) entry which is preliminary data.</text>
</comment>
<keyword evidence="1" id="KW-0812">Transmembrane</keyword>
<evidence type="ECO:0000313" key="3">
    <source>
        <dbReference type="Proteomes" id="UP001153642"/>
    </source>
</evidence>
<organism evidence="2 3">
    <name type="scientific">Galbibacter pacificus</name>
    <dbReference type="NCBI Taxonomy" id="2996052"/>
    <lineage>
        <taxon>Bacteria</taxon>
        <taxon>Pseudomonadati</taxon>
        <taxon>Bacteroidota</taxon>
        <taxon>Flavobacteriia</taxon>
        <taxon>Flavobacteriales</taxon>
        <taxon>Flavobacteriaceae</taxon>
        <taxon>Galbibacter</taxon>
    </lineage>
</organism>
<protein>
    <submittedName>
        <fullName evidence="2">Uncharacterized protein</fullName>
    </submittedName>
</protein>
<keyword evidence="1" id="KW-0472">Membrane</keyword>
<gene>
    <name evidence="2" type="ORF">OSR52_07355</name>
</gene>
<dbReference type="EMBL" id="JAPMUA010000002">
    <property type="protein sequence ID" value="MDG3585683.1"/>
    <property type="molecule type" value="Genomic_DNA"/>
</dbReference>
<keyword evidence="1" id="KW-1133">Transmembrane helix</keyword>
<sequence length="77" mass="9188">MKASTERKLIRWLHIILGIPIIGYIYGPISENQIPTIIVRFVIFPLLVLSGLYMWKGYIIKNWIRKQKRRMHVNPKN</sequence>